<feature type="transmembrane region" description="Helical" evidence="1">
    <location>
        <begin position="162"/>
        <end position="180"/>
    </location>
</feature>
<reference evidence="3 4" key="1">
    <citation type="submission" date="2019-12" db="EMBL/GenBank/DDBJ databases">
        <title>Chitinophaga sp. strain ysch24 (GDMCC 1.1355), whole genome shotgun sequence.</title>
        <authorList>
            <person name="Zhang X."/>
        </authorList>
    </citation>
    <scope>NUCLEOTIDE SEQUENCE [LARGE SCALE GENOMIC DNA]</scope>
    <source>
        <strain evidence="4">ysch24</strain>
    </source>
</reference>
<dbReference type="Pfam" id="PF01569">
    <property type="entry name" value="PAP2"/>
    <property type="match status" value="1"/>
</dbReference>
<dbReference type="InterPro" id="IPR000326">
    <property type="entry name" value="PAP2/HPO"/>
</dbReference>
<dbReference type="Gene3D" id="1.20.144.10">
    <property type="entry name" value="Phosphatidic acid phosphatase type 2/haloperoxidase"/>
    <property type="match status" value="1"/>
</dbReference>
<dbReference type="Proteomes" id="UP000461730">
    <property type="component" value="Unassembled WGS sequence"/>
</dbReference>
<dbReference type="EMBL" id="WRXN01000016">
    <property type="protein sequence ID" value="MVT11810.1"/>
    <property type="molecule type" value="Genomic_DNA"/>
</dbReference>
<dbReference type="AlphaFoldDB" id="A0A7K1UC15"/>
<evidence type="ECO:0000313" key="4">
    <source>
        <dbReference type="Proteomes" id="UP000461730"/>
    </source>
</evidence>
<evidence type="ECO:0000259" key="2">
    <source>
        <dbReference type="SMART" id="SM00014"/>
    </source>
</evidence>
<name>A0A7K1UC15_9BACT</name>
<keyword evidence="1" id="KW-1133">Transmembrane helix</keyword>
<feature type="transmembrane region" description="Helical" evidence="1">
    <location>
        <begin position="136"/>
        <end position="156"/>
    </location>
</feature>
<dbReference type="RefSeq" id="WP_157309231.1">
    <property type="nucleotide sequence ID" value="NZ_WRXN01000016.1"/>
</dbReference>
<dbReference type="SUPFAM" id="SSF48317">
    <property type="entry name" value="Acid phosphatase/Vanadium-dependent haloperoxidase"/>
    <property type="match status" value="1"/>
</dbReference>
<gene>
    <name evidence="3" type="ORF">GO493_26335</name>
</gene>
<proteinExistence type="predicted"/>
<protein>
    <submittedName>
        <fullName evidence="3">Phosphatase PAP2 family protein</fullName>
    </submittedName>
</protein>
<organism evidence="3 4">
    <name type="scientific">Chitinophaga tropicalis</name>
    <dbReference type="NCBI Taxonomy" id="2683588"/>
    <lineage>
        <taxon>Bacteria</taxon>
        <taxon>Pseudomonadati</taxon>
        <taxon>Bacteroidota</taxon>
        <taxon>Chitinophagia</taxon>
        <taxon>Chitinophagales</taxon>
        <taxon>Chitinophagaceae</taxon>
        <taxon>Chitinophaga</taxon>
    </lineage>
</organism>
<feature type="domain" description="Phosphatidic acid phosphatase type 2/haloperoxidase" evidence="2">
    <location>
        <begin position="61"/>
        <end position="177"/>
    </location>
</feature>
<comment type="caution">
    <text evidence="3">The sequence shown here is derived from an EMBL/GenBank/DDBJ whole genome shotgun (WGS) entry which is preliminary data.</text>
</comment>
<keyword evidence="4" id="KW-1185">Reference proteome</keyword>
<accession>A0A7K1UC15</accession>
<sequence length="192" mass="22341">MLENLLRLDLKLFFRINNQWTHPLLDAIIPWLREPYFWAPLYLFLLVFIVMNFGWRGFWWIAFFLITFGLADQSSLYIKEAVGRLRPCRDPLMQQFVRVLVSYCPRSGSFTSSHATNHFALATFCFLTFRQLSKGYASLFFLWAFAIGYAQVYVGVHYPLDVLGGAILGIFIGMLSGGFFQRRIRLEPELAT</sequence>
<feature type="transmembrane region" description="Helical" evidence="1">
    <location>
        <begin position="36"/>
        <end position="53"/>
    </location>
</feature>
<dbReference type="SMART" id="SM00014">
    <property type="entry name" value="acidPPc"/>
    <property type="match status" value="1"/>
</dbReference>
<keyword evidence="1" id="KW-0812">Transmembrane</keyword>
<dbReference type="InterPro" id="IPR036938">
    <property type="entry name" value="PAP2/HPO_sf"/>
</dbReference>
<dbReference type="PANTHER" id="PTHR14969:SF13">
    <property type="entry name" value="AT30094P"/>
    <property type="match status" value="1"/>
</dbReference>
<dbReference type="PANTHER" id="PTHR14969">
    <property type="entry name" value="SPHINGOSINE-1-PHOSPHATE PHOSPHOHYDROLASE"/>
    <property type="match status" value="1"/>
</dbReference>
<keyword evidence="1" id="KW-0472">Membrane</keyword>
<evidence type="ECO:0000256" key="1">
    <source>
        <dbReference type="SAM" id="Phobius"/>
    </source>
</evidence>
<evidence type="ECO:0000313" key="3">
    <source>
        <dbReference type="EMBL" id="MVT11810.1"/>
    </source>
</evidence>